<evidence type="ECO:0000313" key="2">
    <source>
        <dbReference type="Proteomes" id="UP001062846"/>
    </source>
</evidence>
<accession>A0ACC0NSV8</accession>
<dbReference type="EMBL" id="CM046392">
    <property type="protein sequence ID" value="KAI8556300.1"/>
    <property type="molecule type" value="Genomic_DNA"/>
</dbReference>
<comment type="caution">
    <text evidence="1">The sequence shown here is derived from an EMBL/GenBank/DDBJ whole genome shotgun (WGS) entry which is preliminary data.</text>
</comment>
<dbReference type="Proteomes" id="UP001062846">
    <property type="component" value="Chromosome 5"/>
</dbReference>
<reference evidence="1" key="1">
    <citation type="submission" date="2022-02" db="EMBL/GenBank/DDBJ databases">
        <title>Plant Genome Project.</title>
        <authorList>
            <person name="Zhang R.-G."/>
        </authorList>
    </citation>
    <scope>NUCLEOTIDE SEQUENCE</scope>
    <source>
        <strain evidence="1">AT1</strain>
    </source>
</reference>
<protein>
    <submittedName>
        <fullName evidence="1">Uncharacterized protein</fullName>
    </submittedName>
</protein>
<name>A0ACC0NSV8_RHOML</name>
<gene>
    <name evidence="1" type="ORF">RHMOL_Rhmol05G0242000</name>
</gene>
<keyword evidence="2" id="KW-1185">Reference proteome</keyword>
<evidence type="ECO:0000313" key="1">
    <source>
        <dbReference type="EMBL" id="KAI8556300.1"/>
    </source>
</evidence>
<proteinExistence type="predicted"/>
<sequence>MDSPITIDNTTATATLRYPGTAANSRTIFTTIHPTNATPIANKYIVTKKPQFGKVPLAYVRALMESVWGLIHALSFGSAHNIPGGQWEVCPNESPKDLPRC</sequence>
<organism evidence="1 2">
    <name type="scientific">Rhododendron molle</name>
    <name type="common">Chinese azalea</name>
    <name type="synonym">Azalea mollis</name>
    <dbReference type="NCBI Taxonomy" id="49168"/>
    <lineage>
        <taxon>Eukaryota</taxon>
        <taxon>Viridiplantae</taxon>
        <taxon>Streptophyta</taxon>
        <taxon>Embryophyta</taxon>
        <taxon>Tracheophyta</taxon>
        <taxon>Spermatophyta</taxon>
        <taxon>Magnoliopsida</taxon>
        <taxon>eudicotyledons</taxon>
        <taxon>Gunneridae</taxon>
        <taxon>Pentapetalae</taxon>
        <taxon>asterids</taxon>
        <taxon>Ericales</taxon>
        <taxon>Ericaceae</taxon>
        <taxon>Ericoideae</taxon>
        <taxon>Rhodoreae</taxon>
        <taxon>Rhododendron</taxon>
    </lineage>
</organism>